<dbReference type="Proteomes" id="UP000439903">
    <property type="component" value="Unassembled WGS sequence"/>
</dbReference>
<keyword evidence="3" id="KW-1185">Reference proteome</keyword>
<dbReference type="AlphaFoldDB" id="A0A8H4AB47"/>
<organism evidence="2 3">
    <name type="scientific">Gigaspora margarita</name>
    <dbReference type="NCBI Taxonomy" id="4874"/>
    <lineage>
        <taxon>Eukaryota</taxon>
        <taxon>Fungi</taxon>
        <taxon>Fungi incertae sedis</taxon>
        <taxon>Mucoromycota</taxon>
        <taxon>Glomeromycotina</taxon>
        <taxon>Glomeromycetes</taxon>
        <taxon>Diversisporales</taxon>
        <taxon>Gigasporaceae</taxon>
        <taxon>Gigaspora</taxon>
    </lineage>
</organism>
<protein>
    <submittedName>
        <fullName evidence="2">Uncharacterized protein</fullName>
    </submittedName>
</protein>
<name>A0A8H4AB47_GIGMA</name>
<accession>A0A8H4AB47</accession>
<comment type="caution">
    <text evidence="2">The sequence shown here is derived from an EMBL/GenBank/DDBJ whole genome shotgun (WGS) entry which is preliminary data.</text>
</comment>
<evidence type="ECO:0000313" key="2">
    <source>
        <dbReference type="EMBL" id="KAF0469309.1"/>
    </source>
</evidence>
<dbReference type="EMBL" id="WTPW01000921">
    <property type="protein sequence ID" value="KAF0469309.1"/>
    <property type="molecule type" value="Genomic_DNA"/>
</dbReference>
<feature type="region of interest" description="Disordered" evidence="1">
    <location>
        <begin position="37"/>
        <end position="56"/>
    </location>
</feature>
<sequence>MPSYENLAYKEREPVQKPGGEINVRNDKNEGIKVETELDSSKGKKANHKPKEVSQYLDDCGPHEVELKENYEKEALEVVRLKSKLKRMKMKLALIALEALNSMIKNLGIATRENRNIARENDA</sequence>
<proteinExistence type="predicted"/>
<reference evidence="2 3" key="1">
    <citation type="journal article" date="2019" name="Environ. Microbiol.">
        <title>At the nexus of three kingdoms: the genome of the mycorrhizal fungus Gigaspora margarita provides insights into plant, endobacterial and fungal interactions.</title>
        <authorList>
            <person name="Venice F."/>
            <person name="Ghignone S."/>
            <person name="Salvioli di Fossalunga A."/>
            <person name="Amselem J."/>
            <person name="Novero M."/>
            <person name="Xianan X."/>
            <person name="Sedzielewska Toro K."/>
            <person name="Morin E."/>
            <person name="Lipzen A."/>
            <person name="Grigoriev I.V."/>
            <person name="Henrissat B."/>
            <person name="Martin F.M."/>
            <person name="Bonfante P."/>
        </authorList>
    </citation>
    <scope>NUCLEOTIDE SEQUENCE [LARGE SCALE GENOMIC DNA]</scope>
    <source>
        <strain evidence="2 3">BEG34</strain>
    </source>
</reference>
<gene>
    <name evidence="2" type="ORF">F8M41_025588</name>
</gene>
<evidence type="ECO:0000313" key="3">
    <source>
        <dbReference type="Proteomes" id="UP000439903"/>
    </source>
</evidence>
<evidence type="ECO:0000256" key="1">
    <source>
        <dbReference type="SAM" id="MobiDB-lite"/>
    </source>
</evidence>